<keyword evidence="1" id="KW-0472">Membrane</keyword>
<evidence type="ECO:0000256" key="1">
    <source>
        <dbReference type="SAM" id="Phobius"/>
    </source>
</evidence>
<keyword evidence="1" id="KW-0812">Transmembrane</keyword>
<dbReference type="Proteomes" id="UP000189735">
    <property type="component" value="Unassembled WGS sequence"/>
</dbReference>
<name>A0A1T4YB11_9MICO</name>
<evidence type="ECO:0000313" key="2">
    <source>
        <dbReference type="EMBL" id="SKA98946.1"/>
    </source>
</evidence>
<evidence type="ECO:0000313" key="3">
    <source>
        <dbReference type="Proteomes" id="UP000189735"/>
    </source>
</evidence>
<sequence>MSRSKILRQFAAGVFLVNAVPHGVAGVQGRRFPSPFAHTPGRGLSSPTVNVAWSALNAAVGAALLRRDRTAGENAAVGAGAAIMAIFLSVYFEKSERD</sequence>
<proteinExistence type="predicted"/>
<dbReference type="RefSeq" id="WP_078714811.1">
    <property type="nucleotide sequence ID" value="NZ_FUYG01000007.1"/>
</dbReference>
<dbReference type="EMBL" id="FUYG01000007">
    <property type="protein sequence ID" value="SKA98946.1"/>
    <property type="molecule type" value="Genomic_DNA"/>
</dbReference>
<dbReference type="AlphaFoldDB" id="A0A1T4YB11"/>
<feature type="transmembrane region" description="Helical" evidence="1">
    <location>
        <begin position="74"/>
        <end position="92"/>
    </location>
</feature>
<accession>A0A1T4YB11</accession>
<keyword evidence="1" id="KW-1133">Transmembrane helix</keyword>
<gene>
    <name evidence="2" type="ORF">SAMN06295879_2633</name>
</gene>
<reference evidence="3" key="1">
    <citation type="submission" date="2017-02" db="EMBL/GenBank/DDBJ databases">
        <authorList>
            <person name="Varghese N."/>
            <person name="Submissions S."/>
        </authorList>
    </citation>
    <scope>NUCLEOTIDE SEQUENCE [LARGE SCALE GENOMIC DNA]</scope>
    <source>
        <strain evidence="3">VKM Ac-2052</strain>
    </source>
</reference>
<organism evidence="2 3">
    <name type="scientific">Agreia bicolorata</name>
    <dbReference type="NCBI Taxonomy" id="110935"/>
    <lineage>
        <taxon>Bacteria</taxon>
        <taxon>Bacillati</taxon>
        <taxon>Actinomycetota</taxon>
        <taxon>Actinomycetes</taxon>
        <taxon>Micrococcales</taxon>
        <taxon>Microbacteriaceae</taxon>
        <taxon>Agreia</taxon>
    </lineage>
</organism>
<protein>
    <submittedName>
        <fullName evidence="2">Uncharacterized protein</fullName>
    </submittedName>
</protein>